<evidence type="ECO:0000259" key="1">
    <source>
        <dbReference type="Pfam" id="PF21836"/>
    </source>
</evidence>
<comment type="caution">
    <text evidence="2">The sequence shown here is derived from an EMBL/GenBank/DDBJ whole genome shotgun (WGS) entry which is preliminary data.</text>
</comment>
<name>A0ABS0NJJ9_9ACTN</name>
<evidence type="ECO:0000313" key="2">
    <source>
        <dbReference type="EMBL" id="MBH5335370.1"/>
    </source>
</evidence>
<proteinExistence type="predicted"/>
<dbReference type="InterPro" id="IPR054190">
    <property type="entry name" value="DUF6895"/>
</dbReference>
<reference evidence="2 3" key="1">
    <citation type="submission" date="2020-09" db="EMBL/GenBank/DDBJ databases">
        <title>Biosynthesis of the nuclear factor of activated T cells inhibitor NFAT-133 and its congeners in Streptomyces pactum.</title>
        <authorList>
            <person name="Zhou W."/>
            <person name="Posri P."/>
            <person name="Abugrain M.E."/>
            <person name="Weisberg A.J."/>
            <person name="Chang J.H."/>
            <person name="Mahmud T."/>
        </authorList>
    </citation>
    <scope>NUCLEOTIDE SEQUENCE [LARGE SCALE GENOMIC DNA]</scope>
    <source>
        <strain evidence="2 3">ATCC 27456</strain>
    </source>
</reference>
<organism evidence="2 3">
    <name type="scientific">Streptomyces pactum</name>
    <dbReference type="NCBI Taxonomy" id="68249"/>
    <lineage>
        <taxon>Bacteria</taxon>
        <taxon>Bacillati</taxon>
        <taxon>Actinomycetota</taxon>
        <taxon>Actinomycetes</taxon>
        <taxon>Kitasatosporales</taxon>
        <taxon>Streptomycetaceae</taxon>
        <taxon>Streptomyces</taxon>
    </lineage>
</organism>
<protein>
    <recommendedName>
        <fullName evidence="1">DUF6895 domain-containing protein</fullName>
    </recommendedName>
</protein>
<keyword evidence="3" id="KW-1185">Reference proteome</keyword>
<gene>
    <name evidence="2" type="ORF">IHE55_11415</name>
</gene>
<dbReference type="Pfam" id="PF21836">
    <property type="entry name" value="DUF6895"/>
    <property type="match status" value="1"/>
</dbReference>
<accession>A0ABS0NJJ9</accession>
<sequence>MTATAPVTALAHQVAVRALGWLHTHRGYDSLAEDVTADLTEPDSAYKPLGETALAASLVLRSSAAGGTEVRTARGLLDHAWEQFRHGDLLYERQLRHTLMSDPMETYAHFVRGGYRHPGMERLLRHTARLRSVRAAEVYPNRKLAVANAARLTGVDFGTDWAELTRATWLGATPEPWAISWMTGYNVTHTVFHVTDWGARPGDLPPDVTEYLARWLPVWIDIWAEVAQWDLVAELMIVGACLEDPLCDPEHWRMLAEIQHPDGLVPRDGDPVAEDPAQRYGDHQHTAVVAVAAGTIAVSRTLGGSSAASAAPGAA</sequence>
<feature type="domain" description="DUF6895" evidence="1">
    <location>
        <begin position="16"/>
        <end position="294"/>
    </location>
</feature>
<dbReference type="RefSeq" id="WP_197988937.1">
    <property type="nucleotide sequence ID" value="NZ_JACYXC010000001.1"/>
</dbReference>
<evidence type="ECO:0000313" key="3">
    <source>
        <dbReference type="Proteomes" id="UP000807371"/>
    </source>
</evidence>
<dbReference type="Proteomes" id="UP000807371">
    <property type="component" value="Unassembled WGS sequence"/>
</dbReference>
<dbReference type="EMBL" id="JACYXC010000001">
    <property type="protein sequence ID" value="MBH5335370.1"/>
    <property type="molecule type" value="Genomic_DNA"/>
</dbReference>